<evidence type="ECO:0000313" key="1">
    <source>
        <dbReference type="EMBL" id="KAI5659588.1"/>
    </source>
</evidence>
<sequence length="196" mass="21575">MDIELYGILGAGKDLIGLAQTGSGKTGAFAIPILPALIDALQAQAYFAWLALQIDEQFEALGSGIGVRCAALVGGVDQTQQSIALVRRPHIVVATPVRLVDHLSNTKGFSLRMLKYLVLDEADRLLNEDFDKALDEILNAIPRESERHTYFSATMTKKVKKLQRACLRNTVKIEAASKYSTVDTLKQQYRFVPAKI</sequence>
<evidence type="ECO:0000313" key="2">
    <source>
        <dbReference type="Proteomes" id="UP001060085"/>
    </source>
</evidence>
<reference evidence="2" key="1">
    <citation type="journal article" date="2023" name="Nat. Plants">
        <title>Single-cell RNA sequencing provides a high-resolution roadmap for understanding the multicellular compartmentation of specialized metabolism.</title>
        <authorList>
            <person name="Sun S."/>
            <person name="Shen X."/>
            <person name="Li Y."/>
            <person name="Li Y."/>
            <person name="Wang S."/>
            <person name="Li R."/>
            <person name="Zhang H."/>
            <person name="Shen G."/>
            <person name="Guo B."/>
            <person name="Wei J."/>
            <person name="Xu J."/>
            <person name="St-Pierre B."/>
            <person name="Chen S."/>
            <person name="Sun C."/>
        </authorList>
    </citation>
    <scope>NUCLEOTIDE SEQUENCE [LARGE SCALE GENOMIC DNA]</scope>
</reference>
<proteinExistence type="predicted"/>
<name>A0ACC0AJH1_CATRO</name>
<dbReference type="EMBL" id="CM044706">
    <property type="protein sequence ID" value="KAI5659588.1"/>
    <property type="molecule type" value="Genomic_DNA"/>
</dbReference>
<protein>
    <submittedName>
        <fullName evidence="1">Uncharacterized protein</fullName>
    </submittedName>
</protein>
<comment type="caution">
    <text evidence="1">The sequence shown here is derived from an EMBL/GenBank/DDBJ whole genome shotgun (WGS) entry which is preliminary data.</text>
</comment>
<organism evidence="1 2">
    <name type="scientific">Catharanthus roseus</name>
    <name type="common">Madagascar periwinkle</name>
    <name type="synonym">Vinca rosea</name>
    <dbReference type="NCBI Taxonomy" id="4058"/>
    <lineage>
        <taxon>Eukaryota</taxon>
        <taxon>Viridiplantae</taxon>
        <taxon>Streptophyta</taxon>
        <taxon>Embryophyta</taxon>
        <taxon>Tracheophyta</taxon>
        <taxon>Spermatophyta</taxon>
        <taxon>Magnoliopsida</taxon>
        <taxon>eudicotyledons</taxon>
        <taxon>Gunneridae</taxon>
        <taxon>Pentapetalae</taxon>
        <taxon>asterids</taxon>
        <taxon>lamiids</taxon>
        <taxon>Gentianales</taxon>
        <taxon>Apocynaceae</taxon>
        <taxon>Rauvolfioideae</taxon>
        <taxon>Vinceae</taxon>
        <taxon>Catharanthinae</taxon>
        <taxon>Catharanthus</taxon>
    </lineage>
</organism>
<accession>A0ACC0AJH1</accession>
<keyword evidence="2" id="KW-1185">Reference proteome</keyword>
<dbReference type="Proteomes" id="UP001060085">
    <property type="component" value="Linkage Group LG06"/>
</dbReference>
<gene>
    <name evidence="1" type="ORF">M9H77_28381</name>
</gene>